<dbReference type="STRING" id="456320.Mvol_0016"/>
<dbReference type="AlphaFoldDB" id="D7DRB6"/>
<evidence type="ECO:0000313" key="3">
    <source>
        <dbReference type="EMBL" id="ADI35736.1"/>
    </source>
</evidence>
<evidence type="ECO:0000256" key="1">
    <source>
        <dbReference type="SAM" id="MobiDB-lite"/>
    </source>
</evidence>
<organism evidence="2 4">
    <name type="scientific">Methanococcus voltae (strain ATCC BAA-1334 / A3)</name>
    <dbReference type="NCBI Taxonomy" id="456320"/>
    <lineage>
        <taxon>Archaea</taxon>
        <taxon>Methanobacteriati</taxon>
        <taxon>Methanobacteriota</taxon>
        <taxon>Methanomada group</taxon>
        <taxon>Methanococci</taxon>
        <taxon>Methanococcales</taxon>
        <taxon>Methanococcaceae</taxon>
        <taxon>Methanococcus</taxon>
    </lineage>
</organism>
<dbReference type="Proteomes" id="UP000007722">
    <property type="component" value="Chromosome"/>
</dbReference>
<proteinExistence type="predicted"/>
<dbReference type="EMBL" id="CP002057">
    <property type="protein sequence ID" value="ADI35676.1"/>
    <property type="molecule type" value="Genomic_DNA"/>
</dbReference>
<dbReference type="KEGG" id="mvo:Mvol_0076"/>
<keyword evidence="4" id="KW-1185">Reference proteome</keyword>
<protein>
    <submittedName>
        <fullName evidence="2">Uncharacterized protein</fullName>
    </submittedName>
</protein>
<evidence type="ECO:0000313" key="4">
    <source>
        <dbReference type="Proteomes" id="UP000007722"/>
    </source>
</evidence>
<dbReference type="HOGENOM" id="CLU_1811480_0_0_2"/>
<gene>
    <name evidence="2" type="ordered locus">Mvol_0016</name>
    <name evidence="3" type="ordered locus">Mvol_0076</name>
</gene>
<name>D7DRB6_METV3</name>
<dbReference type="KEGG" id="mvo:Mvol_0016"/>
<reference evidence="2 4" key="1">
    <citation type="submission" date="2010-05" db="EMBL/GenBank/DDBJ databases">
        <title>Complete sequence of Methanococcus voltae A3.</title>
        <authorList>
            <consortium name="US DOE Joint Genome Institute"/>
            <person name="Lucas S."/>
            <person name="Copeland A."/>
            <person name="Lapidus A."/>
            <person name="Cheng J.-F."/>
            <person name="Bruce D."/>
            <person name="Goodwin L."/>
            <person name="Pitluck S."/>
            <person name="Lowry S."/>
            <person name="Clum A."/>
            <person name="Land M."/>
            <person name="Hauser L."/>
            <person name="Kyrpides N."/>
            <person name="Mikhailova N."/>
            <person name="Whitman W.B."/>
            <person name="Woyke T."/>
        </authorList>
    </citation>
    <scope>NUCLEOTIDE SEQUENCE [LARGE SCALE GENOMIC DNA]</scope>
    <source>
        <strain evidence="2">A3</strain>
        <strain evidence="4">ATCC BAA-1334 / A3</strain>
    </source>
</reference>
<feature type="compositionally biased region" description="Polar residues" evidence="1">
    <location>
        <begin position="81"/>
        <end position="97"/>
    </location>
</feature>
<dbReference type="EMBL" id="CP002057">
    <property type="protein sequence ID" value="ADI35736.1"/>
    <property type="molecule type" value="Genomic_DNA"/>
</dbReference>
<feature type="region of interest" description="Disordered" evidence="1">
    <location>
        <begin position="74"/>
        <end position="109"/>
    </location>
</feature>
<accession>D7DRB6</accession>
<dbReference type="InParanoid" id="D7DRB6"/>
<sequence>MVAPVIAALGVAAGGAVAGALAGGDNETVTNANQYTSTYAPQTTTQTTSTYAPVTTIQYPSYNIQYYSPGGSITTKKEQKTASAPTVQPTATPTNAPETRADQDASASTSDMKKIALIAGIAAVGYAFVSSSGKTAEAVANG</sequence>
<evidence type="ECO:0000313" key="2">
    <source>
        <dbReference type="EMBL" id="ADI35676.1"/>
    </source>
</evidence>